<feature type="chain" id="PRO_5002727398" evidence="6">
    <location>
        <begin position="21"/>
        <end position="351"/>
    </location>
</feature>
<keyword evidence="10" id="KW-1185">Reference proteome</keyword>
<evidence type="ECO:0000256" key="3">
    <source>
        <dbReference type="ARBA" id="ARBA00022801"/>
    </source>
</evidence>
<dbReference type="SUPFAM" id="SSF54897">
    <property type="entry name" value="Protease propeptides/inhibitors"/>
    <property type="match status" value="1"/>
</dbReference>
<evidence type="ECO:0000313" key="9">
    <source>
        <dbReference type="EMBL" id="EAU86596.2"/>
    </source>
</evidence>
<comment type="caution">
    <text evidence="5">Lacks conserved residue(s) required for the propagation of feature annotation.</text>
</comment>
<dbReference type="GO" id="GO:0005615">
    <property type="term" value="C:extracellular space"/>
    <property type="evidence" value="ECO:0007669"/>
    <property type="project" value="TreeGrafter"/>
</dbReference>
<dbReference type="Gene3D" id="3.30.70.80">
    <property type="entry name" value="Peptidase S8 propeptide/proteinase inhibitor I9"/>
    <property type="match status" value="1"/>
</dbReference>
<dbReference type="MEROPS" id="S08.051"/>
<dbReference type="InParanoid" id="A8NP24"/>
<protein>
    <submittedName>
        <fullName evidence="9">Serine proteinase</fullName>
    </submittedName>
</protein>
<dbReference type="GO" id="GO:0004252">
    <property type="term" value="F:serine-type endopeptidase activity"/>
    <property type="evidence" value="ECO:0007669"/>
    <property type="project" value="InterPro"/>
</dbReference>
<reference evidence="9 10" key="1">
    <citation type="journal article" date="2010" name="Proc. Natl. Acad. Sci. U.S.A.">
        <title>Insights into evolution of multicellular fungi from the assembled chromosomes of the mushroom Coprinopsis cinerea (Coprinus cinereus).</title>
        <authorList>
            <person name="Stajich J.E."/>
            <person name="Wilke S.K."/>
            <person name="Ahren D."/>
            <person name="Au C.H."/>
            <person name="Birren B.W."/>
            <person name="Borodovsky M."/>
            <person name="Burns C."/>
            <person name="Canback B."/>
            <person name="Casselton L.A."/>
            <person name="Cheng C.K."/>
            <person name="Deng J."/>
            <person name="Dietrich F.S."/>
            <person name="Fargo D.C."/>
            <person name="Farman M.L."/>
            <person name="Gathman A.C."/>
            <person name="Goldberg J."/>
            <person name="Guigo R."/>
            <person name="Hoegger P.J."/>
            <person name="Hooker J.B."/>
            <person name="Huggins A."/>
            <person name="James T.Y."/>
            <person name="Kamada T."/>
            <person name="Kilaru S."/>
            <person name="Kodira C."/>
            <person name="Kues U."/>
            <person name="Kupfer D."/>
            <person name="Kwan H.S."/>
            <person name="Lomsadze A."/>
            <person name="Li W."/>
            <person name="Lilly W.W."/>
            <person name="Ma L.J."/>
            <person name="Mackey A.J."/>
            <person name="Manning G."/>
            <person name="Martin F."/>
            <person name="Muraguchi H."/>
            <person name="Natvig D.O."/>
            <person name="Palmerini H."/>
            <person name="Ramesh M.A."/>
            <person name="Rehmeyer C.J."/>
            <person name="Roe B.A."/>
            <person name="Shenoy N."/>
            <person name="Stanke M."/>
            <person name="Ter-Hovhannisyan V."/>
            <person name="Tunlid A."/>
            <person name="Velagapudi R."/>
            <person name="Vision T.J."/>
            <person name="Zeng Q."/>
            <person name="Zolan M.E."/>
            <person name="Pukkila P.J."/>
        </authorList>
    </citation>
    <scope>NUCLEOTIDE SEQUENCE [LARGE SCALE GENOMIC DNA]</scope>
    <source>
        <strain evidence="10">Okayama-7 / 130 / ATCC MYA-4618 / FGSC 9003</strain>
    </source>
</reference>
<dbReference type="HOGENOM" id="CLU_011263_1_1_1"/>
<keyword evidence="4" id="KW-0720">Serine protease</keyword>
<dbReference type="PANTHER" id="PTHR43806">
    <property type="entry name" value="PEPTIDASE S8"/>
    <property type="match status" value="1"/>
</dbReference>
<dbReference type="InterPro" id="IPR000209">
    <property type="entry name" value="Peptidase_S8/S53_dom"/>
</dbReference>
<comment type="caution">
    <text evidence="9">The sequence shown here is derived from an EMBL/GenBank/DDBJ whole genome shotgun (WGS) entry which is preliminary data.</text>
</comment>
<evidence type="ECO:0000256" key="5">
    <source>
        <dbReference type="PROSITE-ProRule" id="PRU01240"/>
    </source>
</evidence>
<dbReference type="OMA" id="CGIDYVT"/>
<name>A8NP24_COPC7</name>
<dbReference type="AlphaFoldDB" id="A8NP24"/>
<dbReference type="EMBL" id="AACS02000012">
    <property type="protein sequence ID" value="EAU86596.2"/>
    <property type="molecule type" value="Genomic_DNA"/>
</dbReference>
<evidence type="ECO:0000259" key="7">
    <source>
        <dbReference type="Pfam" id="PF00082"/>
    </source>
</evidence>
<dbReference type="RefSeq" id="XP_001835249.2">
    <property type="nucleotide sequence ID" value="XM_001835197.2"/>
</dbReference>
<dbReference type="eggNOG" id="KOG1153">
    <property type="taxonomic scope" value="Eukaryota"/>
</dbReference>
<dbReference type="PROSITE" id="PS51892">
    <property type="entry name" value="SUBTILASE"/>
    <property type="match status" value="1"/>
</dbReference>
<keyword evidence="2" id="KW-0645">Protease</keyword>
<keyword evidence="3" id="KW-0378">Hydrolase</keyword>
<dbReference type="InterPro" id="IPR037045">
    <property type="entry name" value="S8pro/Inhibitor_I9_sf"/>
</dbReference>
<dbReference type="InterPro" id="IPR034193">
    <property type="entry name" value="PCSK9_ProteinaseK-like"/>
</dbReference>
<dbReference type="GeneID" id="6011777"/>
<feature type="signal peptide" evidence="6">
    <location>
        <begin position="1"/>
        <end position="20"/>
    </location>
</feature>
<dbReference type="SUPFAM" id="SSF52743">
    <property type="entry name" value="Subtilisin-like"/>
    <property type="match status" value="1"/>
</dbReference>
<keyword evidence="6" id="KW-0732">Signal</keyword>
<sequence length="351" mass="36031">MRLSTIFTTFAVLLATPVLSAPGASLKSVERYAGPTSGKHIVKLKDGVSRNQWMRKLKLPSDTVELNLINGFSGTLNDETLAALQASEDVEFISEDGIVQMHSPVTHKLDFKYTYESSAAGSGVDIYLTDTGILTTHTDFGGRARWGGSFGVGGGIAAGARWGVAKNASLIAVRVLSNSGQGPVSGIVAGLDWIRSQAAASGRPSVVSMSLGGSVSQALDDAVTRVSAGNDNKDAFNVSPARVPSAITVGAANIFDAKAAFSNFGPVVTVYAPGQNVTSAWIGADNASSNRVSGTSMAAPHIAGLVAYLISKDGNISPAQMQAKIQNLAVKGAISGLPSGTANNLAQIGPL</sequence>
<dbReference type="VEuPathDB" id="FungiDB:CC1G_07792"/>
<dbReference type="InterPro" id="IPR050131">
    <property type="entry name" value="Peptidase_S8_subtilisin-like"/>
</dbReference>
<accession>A8NP24</accession>
<dbReference type="PRINTS" id="PR00723">
    <property type="entry name" value="SUBTILISIN"/>
</dbReference>
<organism evidence="9 10">
    <name type="scientific">Coprinopsis cinerea (strain Okayama-7 / 130 / ATCC MYA-4618 / FGSC 9003)</name>
    <name type="common">Inky cap fungus</name>
    <name type="synonym">Hormographiella aspergillata</name>
    <dbReference type="NCBI Taxonomy" id="240176"/>
    <lineage>
        <taxon>Eukaryota</taxon>
        <taxon>Fungi</taxon>
        <taxon>Dikarya</taxon>
        <taxon>Basidiomycota</taxon>
        <taxon>Agaricomycotina</taxon>
        <taxon>Agaricomycetes</taxon>
        <taxon>Agaricomycetidae</taxon>
        <taxon>Agaricales</taxon>
        <taxon>Agaricineae</taxon>
        <taxon>Psathyrellaceae</taxon>
        <taxon>Coprinopsis</taxon>
    </lineage>
</organism>
<comment type="similarity">
    <text evidence="1 5">Belongs to the peptidase S8 family.</text>
</comment>
<dbReference type="Pfam" id="PF00082">
    <property type="entry name" value="Peptidase_S8"/>
    <property type="match status" value="1"/>
</dbReference>
<dbReference type="InterPro" id="IPR036852">
    <property type="entry name" value="Peptidase_S8/S53_dom_sf"/>
</dbReference>
<evidence type="ECO:0000256" key="6">
    <source>
        <dbReference type="SAM" id="SignalP"/>
    </source>
</evidence>
<feature type="domain" description="Inhibitor I9" evidence="8">
    <location>
        <begin position="68"/>
        <end position="102"/>
    </location>
</feature>
<evidence type="ECO:0000256" key="1">
    <source>
        <dbReference type="ARBA" id="ARBA00011073"/>
    </source>
</evidence>
<dbReference type="InterPro" id="IPR023828">
    <property type="entry name" value="Peptidase_S8_Ser-AS"/>
</dbReference>
<evidence type="ECO:0000256" key="2">
    <source>
        <dbReference type="ARBA" id="ARBA00022670"/>
    </source>
</evidence>
<gene>
    <name evidence="9" type="ORF">CC1G_07792</name>
</gene>
<dbReference type="PROSITE" id="PS00138">
    <property type="entry name" value="SUBTILASE_SER"/>
    <property type="match status" value="1"/>
</dbReference>
<dbReference type="Gene3D" id="3.40.50.200">
    <property type="entry name" value="Peptidase S8/S53 domain"/>
    <property type="match status" value="1"/>
</dbReference>
<evidence type="ECO:0000256" key="4">
    <source>
        <dbReference type="ARBA" id="ARBA00022825"/>
    </source>
</evidence>
<proteinExistence type="inferred from homology"/>
<evidence type="ECO:0000313" key="10">
    <source>
        <dbReference type="Proteomes" id="UP000001861"/>
    </source>
</evidence>
<feature type="domain" description="Peptidase S8/S53" evidence="7">
    <location>
        <begin position="152"/>
        <end position="333"/>
    </location>
</feature>
<dbReference type="CDD" id="cd04077">
    <property type="entry name" value="Peptidases_S8_PCSK9_ProteinaseK_like"/>
    <property type="match status" value="1"/>
</dbReference>
<dbReference type="PANTHER" id="PTHR43806:SF11">
    <property type="entry name" value="CEREVISIN-RELATED"/>
    <property type="match status" value="1"/>
</dbReference>
<dbReference type="Proteomes" id="UP000001861">
    <property type="component" value="Unassembled WGS sequence"/>
</dbReference>
<dbReference type="Pfam" id="PF05922">
    <property type="entry name" value="Inhibitor_I9"/>
    <property type="match status" value="1"/>
</dbReference>
<dbReference type="KEGG" id="cci:CC1G_07792"/>
<dbReference type="InterPro" id="IPR015500">
    <property type="entry name" value="Peptidase_S8_subtilisin-rel"/>
</dbReference>
<dbReference type="GO" id="GO:0006508">
    <property type="term" value="P:proteolysis"/>
    <property type="evidence" value="ECO:0007669"/>
    <property type="project" value="UniProtKB-KW"/>
</dbReference>
<dbReference type="InterPro" id="IPR010259">
    <property type="entry name" value="S8pro/Inhibitor_I9"/>
</dbReference>
<evidence type="ECO:0000259" key="8">
    <source>
        <dbReference type="Pfam" id="PF05922"/>
    </source>
</evidence>
<dbReference type="OrthoDB" id="19448at2759"/>